<reference evidence="6" key="2">
    <citation type="submission" date="2012-08" db="EMBL/GenBank/DDBJ databases">
        <title>Genome sequence of Kazachstania naganishii.</title>
        <authorList>
            <person name="Gordon J.L."/>
            <person name="Armisen D."/>
            <person name="Proux-Wera E."/>
            <person name="OhEigeartaigh S.S."/>
            <person name="Byrne K.P."/>
            <person name="Wolfe K.H."/>
        </authorList>
    </citation>
    <scope>NUCLEOTIDE SEQUENCE [LARGE SCALE GENOMIC DNA]</scope>
    <source>
        <strain evidence="6">ATCC MYA-139 / BCRC 22969 / CBS 8797 / CCRC 22969 / KCTC 17520 / NBRC 10181 / NCYC 3082</strain>
    </source>
</reference>
<dbReference type="GeneID" id="34526530"/>
<dbReference type="PANTHER" id="PTHR21100:SF9">
    <property type="entry name" value="PREFOLDIN SUBUNIT 4"/>
    <property type="match status" value="1"/>
</dbReference>
<dbReference type="GO" id="GO:0005737">
    <property type="term" value="C:cytoplasm"/>
    <property type="evidence" value="ECO:0007669"/>
    <property type="project" value="EnsemblFungi"/>
</dbReference>
<dbReference type="STRING" id="1071383.J7R7G7"/>
<name>J7R7G7_HUIN7</name>
<protein>
    <recommendedName>
        <fullName evidence="4">Prefoldin subunit 4</fullName>
    </recommendedName>
</protein>
<dbReference type="GO" id="GO:0051082">
    <property type="term" value="F:unfolded protein binding"/>
    <property type="evidence" value="ECO:0007669"/>
    <property type="project" value="InterPro"/>
</dbReference>
<dbReference type="GO" id="GO:0006457">
    <property type="term" value="P:protein folding"/>
    <property type="evidence" value="ECO:0007669"/>
    <property type="project" value="UniProtKB-UniRule"/>
</dbReference>
<dbReference type="KEGG" id="kng:KNAG_0F01470"/>
<dbReference type="Gene3D" id="1.10.287.370">
    <property type="match status" value="1"/>
</dbReference>
<dbReference type="HOGENOM" id="CLU_130032_0_0_1"/>
<dbReference type="GO" id="GO:0007021">
    <property type="term" value="P:tubulin complex assembly"/>
    <property type="evidence" value="ECO:0007669"/>
    <property type="project" value="EnsemblFungi"/>
</dbReference>
<keyword evidence="6" id="KW-1185">Reference proteome</keyword>
<sequence length="129" mass="15333">MELLPDGKKNTVQVQYEDQMRINEFSKLIMRKDKLDADLARERTEKEYLDDVSLELELVDEDELVQYKLGEVFVFWKQSKVLEQLERDAEELDSRIAVLEQTDGELQDRMTELKTQLYAKFGDNINLER</sequence>
<dbReference type="Pfam" id="PF01920">
    <property type="entry name" value="Prefoldin_2"/>
    <property type="match status" value="1"/>
</dbReference>
<dbReference type="PANTHER" id="PTHR21100">
    <property type="entry name" value="PREFOLDIN SUBUNIT 4"/>
    <property type="match status" value="1"/>
</dbReference>
<dbReference type="AlphaFoldDB" id="J7R7G7"/>
<dbReference type="SUPFAM" id="SSF46579">
    <property type="entry name" value="Prefoldin"/>
    <property type="match status" value="1"/>
</dbReference>
<organism evidence="5 6">
    <name type="scientific">Huiozyma naganishii (strain ATCC MYA-139 / BCRC 22969 / CBS 8797 / KCTC 17520 / NBRC 10181 / NCYC 3082 / Yp74L-3)</name>
    <name type="common">Yeast</name>
    <name type="synonym">Kazachstania naganishii</name>
    <dbReference type="NCBI Taxonomy" id="1071383"/>
    <lineage>
        <taxon>Eukaryota</taxon>
        <taxon>Fungi</taxon>
        <taxon>Dikarya</taxon>
        <taxon>Ascomycota</taxon>
        <taxon>Saccharomycotina</taxon>
        <taxon>Saccharomycetes</taxon>
        <taxon>Saccharomycetales</taxon>
        <taxon>Saccharomycetaceae</taxon>
        <taxon>Huiozyma</taxon>
    </lineage>
</organism>
<gene>
    <name evidence="5" type="primary">KNAG0F01470</name>
    <name evidence="5" type="ordered locus">KNAG_0F01470</name>
</gene>
<dbReference type="Proteomes" id="UP000006310">
    <property type="component" value="Chromosome 6"/>
</dbReference>
<accession>J7R7G7</accession>
<evidence type="ECO:0000256" key="2">
    <source>
        <dbReference type="ARBA" id="ARBA00023186"/>
    </source>
</evidence>
<dbReference type="EMBL" id="HE978319">
    <property type="protein sequence ID" value="CCK70815.1"/>
    <property type="molecule type" value="Genomic_DNA"/>
</dbReference>
<dbReference type="GO" id="GO:0071629">
    <property type="term" value="P:cytoplasm protein quality control by the ubiquitin-proteasome system"/>
    <property type="evidence" value="ECO:0007669"/>
    <property type="project" value="EnsemblFungi"/>
</dbReference>
<evidence type="ECO:0000313" key="5">
    <source>
        <dbReference type="EMBL" id="CCK70815.1"/>
    </source>
</evidence>
<dbReference type="GO" id="GO:0032968">
    <property type="term" value="P:positive regulation of transcription elongation by RNA polymerase II"/>
    <property type="evidence" value="ECO:0007669"/>
    <property type="project" value="EnsemblFungi"/>
</dbReference>
<dbReference type="OMA" id="KFGRAIN"/>
<dbReference type="RefSeq" id="XP_022465061.1">
    <property type="nucleotide sequence ID" value="XM_022608580.1"/>
</dbReference>
<dbReference type="PIRSF" id="PIRSF016477">
    <property type="entry name" value="Prefoldin_subunit_4"/>
    <property type="match status" value="1"/>
</dbReference>
<dbReference type="GO" id="GO:0015631">
    <property type="term" value="F:tubulin binding"/>
    <property type="evidence" value="ECO:0007669"/>
    <property type="project" value="EnsemblFungi"/>
</dbReference>
<proteinExistence type="inferred from homology"/>
<evidence type="ECO:0000313" key="6">
    <source>
        <dbReference type="Proteomes" id="UP000006310"/>
    </source>
</evidence>
<comment type="function">
    <text evidence="3 4">Binds specifically to cytosolic chaperonin (c-CPN) and transfers target proteins to it. Binds to nascent polypeptide chain and promotes folding in an environment in which there are many competing pathways for nonnative proteins.</text>
</comment>
<comment type="subunit">
    <text evidence="4">Heterohexamer of two PFD-alpha type and four PFD-beta type subunits.</text>
</comment>
<dbReference type="CDD" id="cd23165">
    <property type="entry name" value="Prefoldin_4"/>
    <property type="match status" value="1"/>
</dbReference>
<dbReference type="OrthoDB" id="10250441at2759"/>
<comment type="similarity">
    <text evidence="1 4">Belongs to the prefoldin subunit beta family.</text>
</comment>
<keyword evidence="2 4" id="KW-0143">Chaperone</keyword>
<dbReference type="InterPro" id="IPR002777">
    <property type="entry name" value="PFD_beta-like"/>
</dbReference>
<dbReference type="InterPro" id="IPR016661">
    <property type="entry name" value="PFDN4"/>
</dbReference>
<dbReference type="FunFam" id="1.10.287.370:FF:000005">
    <property type="entry name" value="Prefoldin subunit 4"/>
    <property type="match status" value="1"/>
</dbReference>
<evidence type="ECO:0000256" key="1">
    <source>
        <dbReference type="ARBA" id="ARBA00008045"/>
    </source>
</evidence>
<dbReference type="eggNOG" id="KOG1760">
    <property type="taxonomic scope" value="Eukaryota"/>
</dbReference>
<evidence type="ECO:0000256" key="3">
    <source>
        <dbReference type="ARBA" id="ARBA00024667"/>
    </source>
</evidence>
<dbReference type="InterPro" id="IPR009053">
    <property type="entry name" value="Prefoldin"/>
</dbReference>
<reference evidence="5 6" key="1">
    <citation type="journal article" date="2011" name="Proc. Natl. Acad. Sci. U.S.A.">
        <title>Evolutionary erosion of yeast sex chromosomes by mating-type switching accidents.</title>
        <authorList>
            <person name="Gordon J.L."/>
            <person name="Armisen D."/>
            <person name="Proux-Wera E."/>
            <person name="Oheigeartaigh S.S."/>
            <person name="Byrne K.P."/>
            <person name="Wolfe K.H."/>
        </authorList>
    </citation>
    <scope>NUCLEOTIDE SEQUENCE [LARGE SCALE GENOMIC DNA]</scope>
    <source>
        <strain evidence="6">ATCC MYA-139 / BCRC 22969 / CBS 8797 / CCRC 22969 / KCTC 17520 / NBRC 10181 / NCYC 3082</strain>
    </source>
</reference>
<dbReference type="GO" id="GO:0016272">
    <property type="term" value="C:prefoldin complex"/>
    <property type="evidence" value="ECO:0007669"/>
    <property type="project" value="UniProtKB-UniRule"/>
</dbReference>
<evidence type="ECO:0000256" key="4">
    <source>
        <dbReference type="PIRNR" id="PIRNR016477"/>
    </source>
</evidence>